<dbReference type="Pfam" id="PF00240">
    <property type="entry name" value="ubiquitin"/>
    <property type="match status" value="1"/>
</dbReference>
<dbReference type="EMBL" id="JAVYJV010000009">
    <property type="protein sequence ID" value="KAK4363713.1"/>
    <property type="molecule type" value="Genomic_DNA"/>
</dbReference>
<evidence type="ECO:0000313" key="3">
    <source>
        <dbReference type="Proteomes" id="UP001291623"/>
    </source>
</evidence>
<evidence type="ECO:0000259" key="1">
    <source>
        <dbReference type="PROSITE" id="PS50053"/>
    </source>
</evidence>
<dbReference type="SUPFAM" id="SSF54236">
    <property type="entry name" value="Ubiquitin-like"/>
    <property type="match status" value="1"/>
</dbReference>
<proteinExistence type="predicted"/>
<sequence>MEKEGKSDGDNGTTITVNLKFNGRSVPVEISNESTAKHLKSLLQPLTNVLSRGQKLIFKGSSSLAHAPTHPQDPLSAGPAANISPIEAVKKFQVDEAVEGRTRKKSLIEANPIDGSDVPAEVIADDILLQYFSSADSVPPHLHLLVFSESESRSFLPGGSRLTNKSFMP</sequence>
<dbReference type="InterPro" id="IPR029071">
    <property type="entry name" value="Ubiquitin-like_domsf"/>
</dbReference>
<evidence type="ECO:0000313" key="2">
    <source>
        <dbReference type="EMBL" id="KAK4363713.1"/>
    </source>
</evidence>
<keyword evidence="3" id="KW-1185">Reference proteome</keyword>
<comment type="caution">
    <text evidence="2">The sequence shown here is derived from an EMBL/GenBank/DDBJ whole genome shotgun (WGS) entry which is preliminary data.</text>
</comment>
<protein>
    <recommendedName>
        <fullName evidence="1">Ubiquitin-like domain-containing protein</fullName>
    </recommendedName>
</protein>
<gene>
    <name evidence="2" type="ORF">RND71_018954</name>
</gene>
<dbReference type="PROSITE" id="PS50053">
    <property type="entry name" value="UBIQUITIN_2"/>
    <property type="match status" value="1"/>
</dbReference>
<feature type="domain" description="Ubiquitin-like" evidence="1">
    <location>
        <begin position="15"/>
        <end position="60"/>
    </location>
</feature>
<accession>A0AAE1VBG7</accession>
<name>A0AAE1VBG7_9SOLA</name>
<dbReference type="Gene3D" id="3.10.20.90">
    <property type="entry name" value="Phosphatidylinositol 3-kinase Catalytic Subunit, Chain A, domain 1"/>
    <property type="match status" value="1"/>
</dbReference>
<dbReference type="Proteomes" id="UP001291623">
    <property type="component" value="Unassembled WGS sequence"/>
</dbReference>
<dbReference type="InterPro" id="IPR000626">
    <property type="entry name" value="Ubiquitin-like_dom"/>
</dbReference>
<reference evidence="2" key="1">
    <citation type="submission" date="2023-12" db="EMBL/GenBank/DDBJ databases">
        <title>Genome assembly of Anisodus tanguticus.</title>
        <authorList>
            <person name="Wang Y.-J."/>
        </authorList>
    </citation>
    <scope>NUCLEOTIDE SEQUENCE</scope>
    <source>
        <strain evidence="2">KB-2021</strain>
        <tissue evidence="2">Leaf</tissue>
    </source>
</reference>
<organism evidence="2 3">
    <name type="scientific">Anisodus tanguticus</name>
    <dbReference type="NCBI Taxonomy" id="243964"/>
    <lineage>
        <taxon>Eukaryota</taxon>
        <taxon>Viridiplantae</taxon>
        <taxon>Streptophyta</taxon>
        <taxon>Embryophyta</taxon>
        <taxon>Tracheophyta</taxon>
        <taxon>Spermatophyta</taxon>
        <taxon>Magnoliopsida</taxon>
        <taxon>eudicotyledons</taxon>
        <taxon>Gunneridae</taxon>
        <taxon>Pentapetalae</taxon>
        <taxon>asterids</taxon>
        <taxon>lamiids</taxon>
        <taxon>Solanales</taxon>
        <taxon>Solanaceae</taxon>
        <taxon>Solanoideae</taxon>
        <taxon>Hyoscyameae</taxon>
        <taxon>Anisodus</taxon>
    </lineage>
</organism>
<dbReference type="AlphaFoldDB" id="A0AAE1VBG7"/>